<evidence type="ECO:0000313" key="3">
    <source>
        <dbReference type="EMBL" id="BAB39328.1"/>
    </source>
</evidence>
<evidence type="ECO:0000256" key="1">
    <source>
        <dbReference type="SAM" id="MobiDB-lite"/>
    </source>
</evidence>
<evidence type="ECO:0000256" key="2">
    <source>
        <dbReference type="SAM" id="SignalP"/>
    </source>
</evidence>
<dbReference type="EMBL" id="AB056804">
    <property type="protein sequence ID" value="BAB39328.1"/>
    <property type="molecule type" value="mRNA"/>
</dbReference>
<proteinExistence type="evidence at transcript level"/>
<protein>
    <submittedName>
        <fullName evidence="3">Uncharacterized protein</fullName>
    </submittedName>
</protein>
<keyword evidence="2" id="KW-0732">Signal</keyword>
<feature type="region of interest" description="Disordered" evidence="1">
    <location>
        <begin position="34"/>
        <end position="66"/>
    </location>
</feature>
<feature type="chain" id="PRO_5004324099" evidence="2">
    <location>
        <begin position="23"/>
        <end position="107"/>
    </location>
</feature>
<sequence length="107" mass="10976">MQDAFVFLSYLLLLTNSVAGSADRVTLRVRLRRDGDPVPGSALPSAGQELDPDGLHVGRHGRRGAGVGHRLAADPGLGTLRQWCLVAPAPPASAPAASGAAQASGWT</sequence>
<accession>Q9BE66</accession>
<dbReference type="AlphaFoldDB" id="Q9BE66"/>
<name>Q9BE66_MACFA</name>
<reference evidence="3" key="1">
    <citation type="submission" date="2001-03" db="EMBL/GenBank/DDBJ databases">
        <title>Isolation of full-length cDNA clones from macaque brain cDNA libraries.</title>
        <authorList>
            <person name="Osada N."/>
            <person name="Hida M."/>
            <person name="Kusuda J."/>
            <person name="Tanuma R."/>
            <person name="Iseki K."/>
            <person name="Hirai M."/>
            <person name="Terao K."/>
            <person name="Suzuki Y."/>
            <person name="Sugano S."/>
            <person name="Hashimoto K."/>
        </authorList>
    </citation>
    <scope>NUCLEOTIDE SEQUENCE</scope>
    <source>
        <tissue evidence="3">Frontal lobe left</tissue>
    </source>
</reference>
<feature type="signal peptide" evidence="2">
    <location>
        <begin position="1"/>
        <end position="22"/>
    </location>
</feature>
<organism evidence="3">
    <name type="scientific">Macaca fascicularis</name>
    <name type="common">Crab-eating macaque</name>
    <name type="synonym">Cynomolgus monkey</name>
    <dbReference type="NCBI Taxonomy" id="9541"/>
    <lineage>
        <taxon>Eukaryota</taxon>
        <taxon>Metazoa</taxon>
        <taxon>Chordata</taxon>
        <taxon>Craniata</taxon>
        <taxon>Vertebrata</taxon>
        <taxon>Euteleostomi</taxon>
        <taxon>Mammalia</taxon>
        <taxon>Eutheria</taxon>
        <taxon>Euarchontoglires</taxon>
        <taxon>Primates</taxon>
        <taxon>Haplorrhini</taxon>
        <taxon>Catarrhini</taxon>
        <taxon>Cercopithecidae</taxon>
        <taxon>Cercopithecinae</taxon>
        <taxon>Macaca</taxon>
    </lineage>
</organism>